<dbReference type="PROSITE" id="PS51186">
    <property type="entry name" value="GNAT"/>
    <property type="match status" value="1"/>
</dbReference>
<protein>
    <submittedName>
        <fullName evidence="2">N-acetyltransferase</fullName>
    </submittedName>
</protein>
<dbReference type="EMBL" id="PYZR01000143">
    <property type="protein sequence ID" value="PTF65556.1"/>
    <property type="molecule type" value="Genomic_DNA"/>
</dbReference>
<dbReference type="RefSeq" id="WP_107386505.1">
    <property type="nucleotide sequence ID" value="NZ_JBOBDY010000001.1"/>
</dbReference>
<gene>
    <name evidence="2" type="ORF">BUY34_10620</name>
</gene>
<dbReference type="InterPro" id="IPR016181">
    <property type="entry name" value="Acyl_CoA_acyltransferase"/>
</dbReference>
<evidence type="ECO:0000313" key="2">
    <source>
        <dbReference type="EMBL" id="PTF65556.1"/>
    </source>
</evidence>
<reference evidence="2 3" key="1">
    <citation type="journal article" date="2016" name="Front. Microbiol.">
        <title>Comprehensive Phylogenetic Analysis of Bovine Non-aureus Staphylococci Species Based on Whole-Genome Sequencing.</title>
        <authorList>
            <person name="Naushad S."/>
            <person name="Barkema H.W."/>
            <person name="Luby C."/>
            <person name="Condas L.A."/>
            <person name="Nobrega D.B."/>
            <person name="Carson D.A."/>
            <person name="De Buck J."/>
        </authorList>
    </citation>
    <scope>NUCLEOTIDE SEQUENCE [LARGE SCALE GENOMIC DNA]</scope>
    <source>
        <strain evidence="2 3">SNUC 3829</strain>
    </source>
</reference>
<accession>A0A2T4LQD2</accession>
<keyword evidence="2" id="KW-0808">Transferase</keyword>
<name>A0A2T4LQD2_9STAP</name>
<dbReference type="Gene3D" id="3.40.630.30">
    <property type="match status" value="1"/>
</dbReference>
<dbReference type="SUPFAM" id="SSF55729">
    <property type="entry name" value="Acyl-CoA N-acyltransferases (Nat)"/>
    <property type="match status" value="1"/>
</dbReference>
<comment type="caution">
    <text evidence="2">The sequence shown here is derived from an EMBL/GenBank/DDBJ whole genome shotgun (WGS) entry which is preliminary data.</text>
</comment>
<sequence length="145" mass="16668">MNIRKIHTDDYKNCAKNLVLAYAGEPWHNKWTENEALLRIKATMSGFNSRGYIIEEKGKIIAMCLGRIDYYFSGLNQFCIDEFNVVPNQQRLGIGKKLISFVSDVMKRDNINNIFLVTGGELATKFYEKNGFIKTNDGIMMELEL</sequence>
<proteinExistence type="predicted"/>
<dbReference type="AlphaFoldDB" id="A0A2T4LQD2"/>
<dbReference type="CDD" id="cd04301">
    <property type="entry name" value="NAT_SF"/>
    <property type="match status" value="1"/>
</dbReference>
<evidence type="ECO:0000313" key="3">
    <source>
        <dbReference type="Proteomes" id="UP000241208"/>
    </source>
</evidence>
<organism evidence="2 3">
    <name type="scientific">Staphylococcus cohnii</name>
    <dbReference type="NCBI Taxonomy" id="29382"/>
    <lineage>
        <taxon>Bacteria</taxon>
        <taxon>Bacillati</taxon>
        <taxon>Bacillota</taxon>
        <taxon>Bacilli</taxon>
        <taxon>Bacillales</taxon>
        <taxon>Staphylococcaceae</taxon>
        <taxon>Staphylococcus</taxon>
        <taxon>Staphylococcus cohnii species complex</taxon>
    </lineage>
</organism>
<dbReference type="Pfam" id="PF00583">
    <property type="entry name" value="Acetyltransf_1"/>
    <property type="match status" value="1"/>
</dbReference>
<evidence type="ECO:0000259" key="1">
    <source>
        <dbReference type="PROSITE" id="PS51186"/>
    </source>
</evidence>
<feature type="domain" description="N-acetyltransferase" evidence="1">
    <location>
        <begin position="1"/>
        <end position="145"/>
    </location>
</feature>
<dbReference type="GO" id="GO:0016747">
    <property type="term" value="F:acyltransferase activity, transferring groups other than amino-acyl groups"/>
    <property type="evidence" value="ECO:0007669"/>
    <property type="project" value="InterPro"/>
</dbReference>
<dbReference type="Proteomes" id="UP000241208">
    <property type="component" value="Unassembled WGS sequence"/>
</dbReference>
<dbReference type="InterPro" id="IPR000182">
    <property type="entry name" value="GNAT_dom"/>
</dbReference>